<organism evidence="6">
    <name type="scientific">hydrothermal vent metagenome</name>
    <dbReference type="NCBI Taxonomy" id="652676"/>
    <lineage>
        <taxon>unclassified sequences</taxon>
        <taxon>metagenomes</taxon>
        <taxon>ecological metagenomes</taxon>
    </lineage>
</organism>
<keyword evidence="2" id="KW-0805">Transcription regulation</keyword>
<dbReference type="PANTHER" id="PTHR43133:SF51">
    <property type="entry name" value="RNA POLYMERASE SIGMA FACTOR"/>
    <property type="match status" value="1"/>
</dbReference>
<dbReference type="NCBIfam" id="TIGR02937">
    <property type="entry name" value="sigma70-ECF"/>
    <property type="match status" value="1"/>
</dbReference>
<keyword evidence="3" id="KW-0731">Sigma factor</keyword>
<evidence type="ECO:0000256" key="3">
    <source>
        <dbReference type="ARBA" id="ARBA00023082"/>
    </source>
</evidence>
<dbReference type="GO" id="GO:0016987">
    <property type="term" value="F:sigma factor activity"/>
    <property type="evidence" value="ECO:0007669"/>
    <property type="project" value="UniProtKB-KW"/>
</dbReference>
<dbReference type="InterPro" id="IPR013324">
    <property type="entry name" value="RNA_pol_sigma_r3/r4-like"/>
</dbReference>
<dbReference type="InterPro" id="IPR036388">
    <property type="entry name" value="WH-like_DNA-bd_sf"/>
</dbReference>
<evidence type="ECO:0000256" key="4">
    <source>
        <dbReference type="ARBA" id="ARBA00023163"/>
    </source>
</evidence>
<feature type="domain" description="RNA polymerase sigma factor 70 region 4 type 2" evidence="5">
    <location>
        <begin position="124"/>
        <end position="176"/>
    </location>
</feature>
<reference evidence="6" key="1">
    <citation type="submission" date="2018-06" db="EMBL/GenBank/DDBJ databases">
        <authorList>
            <person name="Zhirakovskaya E."/>
        </authorList>
    </citation>
    <scope>NUCLEOTIDE SEQUENCE</scope>
</reference>
<evidence type="ECO:0000256" key="2">
    <source>
        <dbReference type="ARBA" id="ARBA00023015"/>
    </source>
</evidence>
<protein>
    <recommendedName>
        <fullName evidence="5">RNA polymerase sigma factor 70 region 4 type 2 domain-containing protein</fullName>
    </recommendedName>
</protein>
<dbReference type="InterPro" id="IPR014284">
    <property type="entry name" value="RNA_pol_sigma-70_dom"/>
</dbReference>
<dbReference type="GO" id="GO:0003677">
    <property type="term" value="F:DNA binding"/>
    <property type="evidence" value="ECO:0007669"/>
    <property type="project" value="InterPro"/>
</dbReference>
<gene>
    <name evidence="6" type="ORF">MNBD_PLANCTO02-1243</name>
</gene>
<dbReference type="Gene3D" id="1.10.1740.10">
    <property type="match status" value="1"/>
</dbReference>
<dbReference type="Gene3D" id="1.10.10.10">
    <property type="entry name" value="Winged helix-like DNA-binding domain superfamily/Winged helix DNA-binding domain"/>
    <property type="match status" value="1"/>
</dbReference>
<dbReference type="Pfam" id="PF08281">
    <property type="entry name" value="Sigma70_r4_2"/>
    <property type="match status" value="1"/>
</dbReference>
<dbReference type="PANTHER" id="PTHR43133">
    <property type="entry name" value="RNA POLYMERASE ECF-TYPE SIGMA FACTO"/>
    <property type="match status" value="1"/>
</dbReference>
<evidence type="ECO:0000256" key="1">
    <source>
        <dbReference type="ARBA" id="ARBA00010641"/>
    </source>
</evidence>
<sequence length="190" mass="22291">MKRPQSEKSIGELPPIDWNAQLQRHCRWLRTVIAARTREWFAVEEVFQEMAVIVAGQGGRLQNVENIQAWLYRVAVRQSLLYRRRKGRQRKLQKQYVEKQGGSSEIDQQQYDPLHWLLANETRQLVRVAMKRLSGKDAEILMLKYTEDWSYQQLADHLGIGTGAVESRLHRARGRLRTELQQLNVNEVIS</sequence>
<name>A0A3B1DCH3_9ZZZZ</name>
<keyword evidence="4" id="KW-0804">Transcription</keyword>
<dbReference type="EMBL" id="UOGL01000455">
    <property type="protein sequence ID" value="VAX40536.1"/>
    <property type="molecule type" value="Genomic_DNA"/>
</dbReference>
<comment type="similarity">
    <text evidence="1">Belongs to the sigma-70 factor family. ECF subfamily.</text>
</comment>
<dbReference type="InterPro" id="IPR013325">
    <property type="entry name" value="RNA_pol_sigma_r2"/>
</dbReference>
<dbReference type="CDD" id="cd06171">
    <property type="entry name" value="Sigma70_r4"/>
    <property type="match status" value="1"/>
</dbReference>
<dbReference type="InterPro" id="IPR013249">
    <property type="entry name" value="RNA_pol_sigma70_r4_t2"/>
</dbReference>
<dbReference type="GO" id="GO:0006352">
    <property type="term" value="P:DNA-templated transcription initiation"/>
    <property type="evidence" value="ECO:0007669"/>
    <property type="project" value="InterPro"/>
</dbReference>
<dbReference type="SUPFAM" id="SSF88946">
    <property type="entry name" value="Sigma2 domain of RNA polymerase sigma factors"/>
    <property type="match status" value="1"/>
</dbReference>
<dbReference type="InterPro" id="IPR039425">
    <property type="entry name" value="RNA_pol_sigma-70-like"/>
</dbReference>
<evidence type="ECO:0000313" key="6">
    <source>
        <dbReference type="EMBL" id="VAX40536.1"/>
    </source>
</evidence>
<dbReference type="AlphaFoldDB" id="A0A3B1DCH3"/>
<proteinExistence type="inferred from homology"/>
<evidence type="ECO:0000259" key="5">
    <source>
        <dbReference type="Pfam" id="PF08281"/>
    </source>
</evidence>
<dbReference type="SUPFAM" id="SSF88659">
    <property type="entry name" value="Sigma3 and sigma4 domains of RNA polymerase sigma factors"/>
    <property type="match status" value="1"/>
</dbReference>
<accession>A0A3B1DCH3</accession>